<evidence type="ECO:0000313" key="2">
    <source>
        <dbReference type="EMBL" id="EEJ72675.1"/>
    </source>
</evidence>
<feature type="transmembrane region" description="Helical" evidence="1">
    <location>
        <begin position="20"/>
        <end position="39"/>
    </location>
</feature>
<dbReference type="AlphaFoldDB" id="C2EL93"/>
<keyword evidence="3" id="KW-1185">Reference proteome</keyword>
<keyword evidence="1" id="KW-0472">Membrane</keyword>
<protein>
    <submittedName>
        <fullName evidence="2">Uncharacterized protein</fullName>
    </submittedName>
</protein>
<reference evidence="2 3" key="1">
    <citation type="submission" date="2009-01" db="EMBL/GenBank/DDBJ databases">
        <authorList>
            <person name="Qin X."/>
            <person name="Bachman B."/>
            <person name="Battles P."/>
            <person name="Bell A."/>
            <person name="Bess C."/>
            <person name="Bickham C."/>
            <person name="Chaboub L."/>
            <person name="Chen D."/>
            <person name="Coyle M."/>
            <person name="Deiros D.R."/>
            <person name="Dinh H."/>
            <person name="Forbes L."/>
            <person name="Fowler G."/>
            <person name="Francisco L."/>
            <person name="Fu Q."/>
            <person name="Gubbala S."/>
            <person name="Hale W."/>
            <person name="Han Y."/>
            <person name="Hemphill L."/>
            <person name="Highlander S.K."/>
            <person name="Hirani K."/>
            <person name="Hogues M."/>
            <person name="Jackson L."/>
            <person name="Jakkamsetti A."/>
            <person name="Javaid M."/>
            <person name="Jiang H."/>
            <person name="Korchina V."/>
            <person name="Kovar C."/>
            <person name="Lara F."/>
            <person name="Lee S."/>
            <person name="Mata R."/>
            <person name="Mathew T."/>
            <person name="Moen C."/>
            <person name="Morales K."/>
            <person name="Munidasa M."/>
            <person name="Nazareth L."/>
            <person name="Ngo R."/>
            <person name="Nguyen L."/>
            <person name="Okwuonu G."/>
            <person name="Ongeri F."/>
            <person name="Patil S."/>
            <person name="Petrosino J."/>
            <person name="Pham C."/>
            <person name="Pham P."/>
            <person name="Pu L.-L."/>
            <person name="Puazo M."/>
            <person name="Raj R."/>
            <person name="Reid J."/>
            <person name="Rouhana J."/>
            <person name="Saada N."/>
            <person name="Shang Y."/>
            <person name="Simmons D."/>
            <person name="Thornton R."/>
            <person name="Warren J."/>
            <person name="Weissenberger G."/>
            <person name="Zhang J."/>
            <person name="Zhang L."/>
            <person name="Zhou C."/>
            <person name="Zhu D."/>
            <person name="Muzny D."/>
            <person name="Worley K."/>
            <person name="Gibbs R."/>
        </authorList>
    </citation>
    <scope>NUCLEOTIDE SEQUENCE [LARGE SCALE GENOMIC DNA]</scope>
    <source>
        <strain evidence="2 3">DSM 16047</strain>
    </source>
</reference>
<gene>
    <name evidence="2" type="ORF">HMPREF0548_0439</name>
</gene>
<sequence>TNIAESSNITQRKNSSSNISLHNLTVALNLIIQGLFYFLKKILL</sequence>
<name>C2EL93_9LACO</name>
<dbReference type="EMBL" id="ACGU01000017">
    <property type="protein sequence ID" value="EEJ72675.1"/>
    <property type="molecule type" value="Genomic_DNA"/>
</dbReference>
<accession>C2EL93</accession>
<comment type="caution">
    <text evidence="2">The sequence shown here is derived from an EMBL/GenBank/DDBJ whole genome shotgun (WGS) entry which is preliminary data.</text>
</comment>
<keyword evidence="1" id="KW-0812">Transmembrane</keyword>
<dbReference type="HOGENOM" id="CLU_3209400_0_0_9"/>
<evidence type="ECO:0000256" key="1">
    <source>
        <dbReference type="SAM" id="Phobius"/>
    </source>
</evidence>
<proteinExistence type="predicted"/>
<feature type="non-terminal residue" evidence="2">
    <location>
        <position position="1"/>
    </location>
</feature>
<evidence type="ECO:0000313" key="3">
    <source>
        <dbReference type="Proteomes" id="UP000005583"/>
    </source>
</evidence>
<keyword evidence="1" id="KW-1133">Transmembrane helix</keyword>
<dbReference type="Proteomes" id="UP000005583">
    <property type="component" value="Unassembled WGS sequence"/>
</dbReference>
<organism evidence="2 3">
    <name type="scientific">Lactobacillus ultunensis DSM 16047</name>
    <dbReference type="NCBI Taxonomy" id="525365"/>
    <lineage>
        <taxon>Bacteria</taxon>
        <taxon>Bacillati</taxon>
        <taxon>Bacillota</taxon>
        <taxon>Bacilli</taxon>
        <taxon>Lactobacillales</taxon>
        <taxon>Lactobacillaceae</taxon>
        <taxon>Lactobacillus</taxon>
    </lineage>
</organism>